<feature type="transmembrane region" description="Helical" evidence="8">
    <location>
        <begin position="387"/>
        <end position="414"/>
    </location>
</feature>
<dbReference type="Proteomes" id="UP000065473">
    <property type="component" value="Chromosome"/>
</dbReference>
<feature type="transmembrane region" description="Helical" evidence="8">
    <location>
        <begin position="270"/>
        <end position="287"/>
    </location>
</feature>
<comment type="subcellular location">
    <subcellularLocation>
        <location evidence="1">Cell membrane</location>
        <topology evidence="1">Multi-pass membrane protein</topology>
    </subcellularLocation>
</comment>
<dbReference type="InterPro" id="IPR000802">
    <property type="entry name" value="Arsenical_pump_ArsB"/>
</dbReference>
<dbReference type="Pfam" id="PF03600">
    <property type="entry name" value="CitMHS"/>
    <property type="match status" value="1"/>
</dbReference>
<dbReference type="EMBL" id="CP013694">
    <property type="protein sequence ID" value="ALU29468.1"/>
    <property type="molecule type" value="Genomic_DNA"/>
</dbReference>
<feature type="transmembrane region" description="Helical" evidence="8">
    <location>
        <begin position="218"/>
        <end position="235"/>
    </location>
</feature>
<comment type="similarity">
    <text evidence="2">Belongs to the CitM (TC 2.A.11) transporter family.</text>
</comment>
<evidence type="ECO:0000313" key="11">
    <source>
        <dbReference type="Proteomes" id="UP000065473"/>
    </source>
</evidence>
<feature type="transmembrane region" description="Helical" evidence="8">
    <location>
        <begin position="341"/>
        <end position="367"/>
    </location>
</feature>
<sequence length="418" mass="46236">MEYIALIIGIITYGLIISRSIIKVPLWASMFFGGILMIVTGVITLQEAYSSVNLDVILFLMTLFMFSSALEVSGFLKFLAYKLVSRYKDPKKVLFYILFYAGILSNLVTNDGISSSWTPVVLEASKAMKVDELPFLYALAFGVTIGSVMMPTGNPQNLLILLESNTPFLIFVAILLIPTMINFILSYFVLLLIFRKKKLSNITVDDNLGNIQIQNKRLAYSSLILLAITIILFFVLSIYRIDIVLASLVTSSILLLVNRERREIIQKVDWSVIVFFIGLFIFTEGLVKGGIMDALYHIVPLPTNTATIMASSVVLSQILSNVPLVAIYIQEMQKLGAISILNWLALAAGSTIAGNFTILGAASNVIVSEASESRGGKGFNFLEFIKYALPILAVNFVVLYLFISFVGTILIQLLTPFH</sequence>
<keyword evidence="4" id="KW-1003">Cell membrane</keyword>
<dbReference type="GO" id="GO:0015105">
    <property type="term" value="F:arsenite transmembrane transporter activity"/>
    <property type="evidence" value="ECO:0007669"/>
    <property type="project" value="InterPro"/>
</dbReference>
<keyword evidence="3" id="KW-0813">Transport</keyword>
<proteinExistence type="inferred from homology"/>
<evidence type="ECO:0000313" key="10">
    <source>
        <dbReference type="EMBL" id="ALU29468.1"/>
    </source>
</evidence>
<feature type="transmembrane region" description="Helical" evidence="8">
    <location>
        <begin position="57"/>
        <end position="81"/>
    </location>
</feature>
<dbReference type="RefSeq" id="WP_061997254.1">
    <property type="nucleotide sequence ID" value="NZ_CP013694.1"/>
</dbReference>
<dbReference type="PRINTS" id="PR00758">
    <property type="entry name" value="ARSENICPUMP"/>
</dbReference>
<keyword evidence="7 8" id="KW-0472">Membrane</keyword>
<evidence type="ECO:0000259" key="9">
    <source>
        <dbReference type="Pfam" id="PF03600"/>
    </source>
</evidence>
<dbReference type="PANTHER" id="PTHR43302:SF5">
    <property type="entry name" value="TRANSPORTER ARSB-RELATED"/>
    <property type="match status" value="1"/>
</dbReference>
<protein>
    <submittedName>
        <fullName evidence="10">Anion transporter</fullName>
    </submittedName>
</protein>
<reference evidence="10 11" key="1">
    <citation type="submission" date="2015-12" db="EMBL/GenBank/DDBJ databases">
        <title>A stable core within a dynamic pangenome in Sulfolobus acidocaldarius.</title>
        <authorList>
            <person name="Anderson R."/>
            <person name="Kouris A."/>
            <person name="Seward C."/>
            <person name="Campbell K."/>
            <person name="Whitaker R."/>
        </authorList>
    </citation>
    <scope>NUCLEOTIDE SEQUENCE [LARGE SCALE GENOMIC DNA]</scope>
    <source>
        <strain evidence="10 11">GG12-C01-09</strain>
    </source>
</reference>
<evidence type="ECO:0000256" key="3">
    <source>
        <dbReference type="ARBA" id="ARBA00022448"/>
    </source>
</evidence>
<evidence type="ECO:0000256" key="1">
    <source>
        <dbReference type="ARBA" id="ARBA00004651"/>
    </source>
</evidence>
<feature type="transmembrane region" description="Helical" evidence="8">
    <location>
        <begin position="133"/>
        <end position="150"/>
    </location>
</feature>
<evidence type="ECO:0000256" key="6">
    <source>
        <dbReference type="ARBA" id="ARBA00022989"/>
    </source>
</evidence>
<feature type="transmembrane region" description="Helical" evidence="8">
    <location>
        <begin position="241"/>
        <end position="258"/>
    </location>
</feature>
<evidence type="ECO:0000256" key="2">
    <source>
        <dbReference type="ARBA" id="ARBA00009843"/>
    </source>
</evidence>
<feature type="domain" description="Citrate transporter-like" evidence="9">
    <location>
        <begin position="20"/>
        <end position="347"/>
    </location>
</feature>
<dbReference type="GO" id="GO:0005886">
    <property type="term" value="C:plasma membrane"/>
    <property type="evidence" value="ECO:0007669"/>
    <property type="project" value="UniProtKB-SubCell"/>
</dbReference>
<feature type="transmembrane region" description="Helical" evidence="8">
    <location>
        <begin position="28"/>
        <end position="45"/>
    </location>
</feature>
<accession>A0A0U3HF67</accession>
<evidence type="ECO:0000256" key="8">
    <source>
        <dbReference type="SAM" id="Phobius"/>
    </source>
</evidence>
<dbReference type="PANTHER" id="PTHR43302">
    <property type="entry name" value="TRANSPORTER ARSB-RELATED"/>
    <property type="match status" value="1"/>
</dbReference>
<feature type="transmembrane region" description="Helical" evidence="8">
    <location>
        <begin position="5"/>
        <end position="22"/>
    </location>
</feature>
<evidence type="ECO:0000256" key="7">
    <source>
        <dbReference type="ARBA" id="ARBA00023136"/>
    </source>
</evidence>
<evidence type="ECO:0000256" key="5">
    <source>
        <dbReference type="ARBA" id="ARBA00022692"/>
    </source>
</evidence>
<keyword evidence="5 8" id="KW-0812">Transmembrane</keyword>
<keyword evidence="6 8" id="KW-1133">Transmembrane helix</keyword>
<dbReference type="AlphaFoldDB" id="A0A0U3HF67"/>
<name>A0A0U3HF67_9CREN</name>
<gene>
    <name evidence="10" type="ORF">ATY89_05570</name>
</gene>
<feature type="transmembrane region" description="Helical" evidence="8">
    <location>
        <begin position="307"/>
        <end position="329"/>
    </location>
</feature>
<evidence type="ECO:0000256" key="4">
    <source>
        <dbReference type="ARBA" id="ARBA00022475"/>
    </source>
</evidence>
<organism evidence="10 11">
    <name type="scientific">Sulfolobus acidocaldarius</name>
    <dbReference type="NCBI Taxonomy" id="2285"/>
    <lineage>
        <taxon>Archaea</taxon>
        <taxon>Thermoproteota</taxon>
        <taxon>Thermoprotei</taxon>
        <taxon>Sulfolobales</taxon>
        <taxon>Sulfolobaceae</taxon>
        <taxon>Sulfolobus</taxon>
    </lineage>
</organism>
<dbReference type="InterPro" id="IPR004680">
    <property type="entry name" value="Cit_transptr-like_dom"/>
</dbReference>
<feature type="transmembrane region" description="Helical" evidence="8">
    <location>
        <begin position="170"/>
        <end position="194"/>
    </location>
</feature>